<dbReference type="Proteomes" id="UP000199073">
    <property type="component" value="Unassembled WGS sequence"/>
</dbReference>
<sequence length="82" mass="9118">MPTLTATTEMFVPKKKENISTRHQYRICHGCGAEKWRAPDSVLPVAQADYTAGSRTSPSMTPWHLQAVPIRRGLVAREVAVL</sequence>
<evidence type="ECO:0000313" key="1">
    <source>
        <dbReference type="EMBL" id="SDP51571.1"/>
    </source>
</evidence>
<organism evidence="1 2">
    <name type="scientific">Desulforhopalus singaporensis</name>
    <dbReference type="NCBI Taxonomy" id="91360"/>
    <lineage>
        <taxon>Bacteria</taxon>
        <taxon>Pseudomonadati</taxon>
        <taxon>Thermodesulfobacteriota</taxon>
        <taxon>Desulfobulbia</taxon>
        <taxon>Desulfobulbales</taxon>
        <taxon>Desulfocapsaceae</taxon>
        <taxon>Desulforhopalus</taxon>
    </lineage>
</organism>
<dbReference type="EMBL" id="FNJI01000023">
    <property type="protein sequence ID" value="SDP51571.1"/>
    <property type="molecule type" value="Genomic_DNA"/>
</dbReference>
<proteinExistence type="predicted"/>
<protein>
    <submittedName>
        <fullName evidence="1">Uncharacterized protein</fullName>
    </submittedName>
</protein>
<keyword evidence="2" id="KW-1185">Reference proteome</keyword>
<evidence type="ECO:0000313" key="2">
    <source>
        <dbReference type="Proteomes" id="UP000199073"/>
    </source>
</evidence>
<dbReference type="AlphaFoldDB" id="A0A1H0TCN5"/>
<reference evidence="1 2" key="1">
    <citation type="submission" date="2016-10" db="EMBL/GenBank/DDBJ databases">
        <authorList>
            <person name="de Groot N.N."/>
        </authorList>
    </citation>
    <scope>NUCLEOTIDE SEQUENCE [LARGE SCALE GENOMIC DNA]</scope>
    <source>
        <strain evidence="1 2">DSM 12130</strain>
    </source>
</reference>
<name>A0A1H0TCN5_9BACT</name>
<gene>
    <name evidence="1" type="ORF">SAMN05660330_03017</name>
</gene>
<accession>A0A1H0TCN5</accession>